<evidence type="ECO:0000313" key="4">
    <source>
        <dbReference type="EMBL" id="KAG0558891.1"/>
    </source>
</evidence>
<dbReference type="Pfam" id="PF25372">
    <property type="entry name" value="DUF7885"/>
    <property type="match status" value="1"/>
</dbReference>
<dbReference type="InterPro" id="IPR006553">
    <property type="entry name" value="Leu-rich_rpt_Cys-con_subtyp"/>
</dbReference>
<dbReference type="GO" id="GO:0019005">
    <property type="term" value="C:SCF ubiquitin ligase complex"/>
    <property type="evidence" value="ECO:0007669"/>
    <property type="project" value="TreeGrafter"/>
</dbReference>
<sequence>MDSREGQLYDLQAGYHSSEVGVDGSDLDSLGMSERMRRKGLLQSSGGLSQLFWVSEEDEMESAPRDMKHRWKKMMQKRITNTGSEDAGDEKQVNIAESKWQDMPMELLVRILALVDDRTVVVATGVCTGWRDSICAGVVELSFAWCKRNVSNLVQSVAHKFSRLENCSIRRCSFLNDDAIRAVGTHWHDLRSLDLTRCTRLTDISLIANGCPLLEKLDLSGCVGVSEAGLVGLAQHCKHLRHLNLCGCDNASTDAALLALAQNCSGLQYLNVGWCEQITDMGVTALALGCRDLRFVDFCGCLQITDQSVIVLADNCLRLRVLGFHCCRNITDLAMYSLVNSNKRRETLRSNKRSSSAGSNTRVRELGSEYSTSTNRSSHSFAYSSAGSCSSSSGSSCNSNDNTSGACKSGVGFDTSYLRDPAGFGLVSLNLSGCTALSAQAVQAVCDAFPQLHTCPERQSLITSGCLNLTSVHCICVIEARRERLSRASRAAAQPSHPRHRPL</sequence>
<dbReference type="CDD" id="cd22161">
    <property type="entry name" value="F-box_AtSKP2-like"/>
    <property type="match status" value="1"/>
</dbReference>
<dbReference type="EMBL" id="CM026431">
    <property type="protein sequence ID" value="KAG0558891.1"/>
    <property type="molecule type" value="Genomic_DNA"/>
</dbReference>
<feature type="domain" description="F-box/LRR-repeat protein 15-like leucin rich repeat" evidence="3">
    <location>
        <begin position="210"/>
        <end position="349"/>
    </location>
</feature>
<name>A0A8T0GHQ6_CERPU</name>
<dbReference type="InterPro" id="IPR032675">
    <property type="entry name" value="LRR_dom_sf"/>
</dbReference>
<accession>A0A8T0GHQ6</accession>
<dbReference type="SUPFAM" id="SSF81383">
    <property type="entry name" value="F-box domain"/>
    <property type="match status" value="1"/>
</dbReference>
<dbReference type="PANTHER" id="PTHR13318:SF258">
    <property type="entry name" value="F-BOX PROTEIN SKP2A"/>
    <property type="match status" value="1"/>
</dbReference>
<evidence type="ECO:0000259" key="2">
    <source>
        <dbReference type="Pfam" id="PF00646"/>
    </source>
</evidence>
<comment type="caution">
    <text evidence="4">The sequence shown here is derived from an EMBL/GenBank/DDBJ whole genome shotgun (WGS) entry which is preliminary data.</text>
</comment>
<dbReference type="SUPFAM" id="SSF52047">
    <property type="entry name" value="RNI-like"/>
    <property type="match status" value="1"/>
</dbReference>
<evidence type="ECO:0000256" key="1">
    <source>
        <dbReference type="SAM" id="MobiDB-lite"/>
    </source>
</evidence>
<dbReference type="PANTHER" id="PTHR13318">
    <property type="entry name" value="PARTNER OF PAIRED, ISOFORM B-RELATED"/>
    <property type="match status" value="1"/>
</dbReference>
<gene>
    <name evidence="4" type="ORF">KC19_10G062600</name>
</gene>
<dbReference type="InterPro" id="IPR001810">
    <property type="entry name" value="F-box_dom"/>
</dbReference>
<dbReference type="AlphaFoldDB" id="A0A8T0GHQ6"/>
<feature type="region of interest" description="Disordered" evidence="1">
    <location>
        <begin position="347"/>
        <end position="378"/>
    </location>
</feature>
<feature type="domain" description="F-box" evidence="2">
    <location>
        <begin position="100"/>
        <end position="134"/>
    </location>
</feature>
<dbReference type="Proteomes" id="UP000822688">
    <property type="component" value="Chromosome 10"/>
</dbReference>
<evidence type="ECO:0008006" key="6">
    <source>
        <dbReference type="Google" id="ProtNLM"/>
    </source>
</evidence>
<organism evidence="4 5">
    <name type="scientific">Ceratodon purpureus</name>
    <name type="common">Fire moss</name>
    <name type="synonym">Dicranum purpureum</name>
    <dbReference type="NCBI Taxonomy" id="3225"/>
    <lineage>
        <taxon>Eukaryota</taxon>
        <taxon>Viridiplantae</taxon>
        <taxon>Streptophyta</taxon>
        <taxon>Embryophyta</taxon>
        <taxon>Bryophyta</taxon>
        <taxon>Bryophytina</taxon>
        <taxon>Bryopsida</taxon>
        <taxon>Dicranidae</taxon>
        <taxon>Pseudoditrichales</taxon>
        <taxon>Ditrichaceae</taxon>
        <taxon>Ceratodon</taxon>
    </lineage>
</organism>
<protein>
    <recommendedName>
        <fullName evidence="6">F-box domain-containing protein</fullName>
    </recommendedName>
</protein>
<dbReference type="InterPro" id="IPR057207">
    <property type="entry name" value="FBXL15_LRR"/>
</dbReference>
<keyword evidence="5" id="KW-1185">Reference proteome</keyword>
<dbReference type="Pfam" id="PF00646">
    <property type="entry name" value="F-box"/>
    <property type="match status" value="1"/>
</dbReference>
<proteinExistence type="predicted"/>
<evidence type="ECO:0000259" key="3">
    <source>
        <dbReference type="Pfam" id="PF25372"/>
    </source>
</evidence>
<dbReference type="InterPro" id="IPR036047">
    <property type="entry name" value="F-box-like_dom_sf"/>
</dbReference>
<reference evidence="4" key="1">
    <citation type="submission" date="2020-06" db="EMBL/GenBank/DDBJ databases">
        <title>WGS assembly of Ceratodon purpureus strain R40.</title>
        <authorList>
            <person name="Carey S.B."/>
            <person name="Jenkins J."/>
            <person name="Shu S."/>
            <person name="Lovell J.T."/>
            <person name="Sreedasyam A."/>
            <person name="Maumus F."/>
            <person name="Tiley G.P."/>
            <person name="Fernandez-Pozo N."/>
            <person name="Barry K."/>
            <person name="Chen C."/>
            <person name="Wang M."/>
            <person name="Lipzen A."/>
            <person name="Daum C."/>
            <person name="Saski C.A."/>
            <person name="Payton A.C."/>
            <person name="Mcbreen J.C."/>
            <person name="Conrad R.E."/>
            <person name="Kollar L.M."/>
            <person name="Olsson S."/>
            <person name="Huttunen S."/>
            <person name="Landis J.B."/>
            <person name="Wickett N.J."/>
            <person name="Johnson M.G."/>
            <person name="Rensing S.A."/>
            <person name="Grimwood J."/>
            <person name="Schmutz J."/>
            <person name="Mcdaniel S.F."/>
        </authorList>
    </citation>
    <scope>NUCLEOTIDE SEQUENCE</scope>
    <source>
        <strain evidence="4">R40</strain>
    </source>
</reference>
<dbReference type="GO" id="GO:0031146">
    <property type="term" value="P:SCF-dependent proteasomal ubiquitin-dependent protein catabolic process"/>
    <property type="evidence" value="ECO:0007669"/>
    <property type="project" value="TreeGrafter"/>
</dbReference>
<evidence type="ECO:0000313" key="5">
    <source>
        <dbReference type="Proteomes" id="UP000822688"/>
    </source>
</evidence>
<dbReference type="SMART" id="SM00367">
    <property type="entry name" value="LRR_CC"/>
    <property type="match status" value="8"/>
</dbReference>
<dbReference type="Gene3D" id="3.80.10.10">
    <property type="entry name" value="Ribonuclease Inhibitor"/>
    <property type="match status" value="2"/>
</dbReference>
<dbReference type="OrthoDB" id="423607at2759"/>